<feature type="domain" description="Tyr recombinase" evidence="2">
    <location>
        <begin position="1"/>
        <end position="179"/>
    </location>
</feature>
<keyword evidence="1" id="KW-0233">DNA recombination</keyword>
<sequence length="194" mass="21146">MRPSEVAALSKSACVLPGESKPDVWGELVLSESRPEVGAGWTDDGLSYEKRGLKRRARKTTRSVPIPPALVAMLRAHMAQYGTAPDGRLFRATGGGRLRSTEYADVWQLARRAALSPADQGTPLAEVPYSLRHACVSLWLMAGVDPVEVARRAGHSVTVLYRFYAKVIKGRQDQDNARIARALTGDDAEHHDGT</sequence>
<dbReference type="EMBL" id="FRBI01000005">
    <property type="protein sequence ID" value="SHL68516.1"/>
    <property type="molecule type" value="Genomic_DNA"/>
</dbReference>
<dbReference type="AlphaFoldDB" id="A0A1M7CMN2"/>
<dbReference type="GO" id="GO:0006310">
    <property type="term" value="P:DNA recombination"/>
    <property type="evidence" value="ECO:0007669"/>
    <property type="project" value="UniProtKB-KW"/>
</dbReference>
<dbReference type="Proteomes" id="UP000184111">
    <property type="component" value="Unassembled WGS sequence"/>
</dbReference>
<keyword evidence="4" id="KW-1185">Reference proteome</keyword>
<evidence type="ECO:0000259" key="2">
    <source>
        <dbReference type="PROSITE" id="PS51898"/>
    </source>
</evidence>
<protein>
    <recommendedName>
        <fullName evidence="2">Tyr recombinase domain-containing protein</fullName>
    </recommendedName>
</protein>
<dbReference type="InterPro" id="IPR002104">
    <property type="entry name" value="Integrase_catalytic"/>
</dbReference>
<dbReference type="SUPFAM" id="SSF56349">
    <property type="entry name" value="DNA breaking-rejoining enzymes"/>
    <property type="match status" value="1"/>
</dbReference>
<gene>
    <name evidence="3" type="ORF">SAMN05216499_105289</name>
</gene>
<proteinExistence type="predicted"/>
<dbReference type="STRING" id="310782.SAMN05216499_105289"/>
<organism evidence="3 4">
    <name type="scientific">Actinacidiphila paucisporea</name>
    <dbReference type="NCBI Taxonomy" id="310782"/>
    <lineage>
        <taxon>Bacteria</taxon>
        <taxon>Bacillati</taxon>
        <taxon>Actinomycetota</taxon>
        <taxon>Actinomycetes</taxon>
        <taxon>Kitasatosporales</taxon>
        <taxon>Streptomycetaceae</taxon>
        <taxon>Actinacidiphila</taxon>
    </lineage>
</organism>
<dbReference type="InterPro" id="IPR013762">
    <property type="entry name" value="Integrase-like_cat_sf"/>
</dbReference>
<name>A0A1M7CMN2_9ACTN</name>
<reference evidence="3 4" key="1">
    <citation type="submission" date="2016-11" db="EMBL/GenBank/DDBJ databases">
        <authorList>
            <person name="Jaros S."/>
            <person name="Januszkiewicz K."/>
            <person name="Wedrychowicz H."/>
        </authorList>
    </citation>
    <scope>NUCLEOTIDE SEQUENCE [LARGE SCALE GENOMIC DNA]</scope>
    <source>
        <strain evidence="3 4">CGMCC 4.2025</strain>
    </source>
</reference>
<evidence type="ECO:0000313" key="4">
    <source>
        <dbReference type="Proteomes" id="UP000184111"/>
    </source>
</evidence>
<evidence type="ECO:0000313" key="3">
    <source>
        <dbReference type="EMBL" id="SHL68516.1"/>
    </source>
</evidence>
<accession>A0A1M7CMN2</accession>
<dbReference type="PROSITE" id="PS51898">
    <property type="entry name" value="TYR_RECOMBINASE"/>
    <property type="match status" value="1"/>
</dbReference>
<dbReference type="Gene3D" id="1.10.443.10">
    <property type="entry name" value="Intergrase catalytic core"/>
    <property type="match status" value="1"/>
</dbReference>
<evidence type="ECO:0000256" key="1">
    <source>
        <dbReference type="ARBA" id="ARBA00023172"/>
    </source>
</evidence>
<dbReference type="GO" id="GO:0015074">
    <property type="term" value="P:DNA integration"/>
    <property type="evidence" value="ECO:0007669"/>
    <property type="project" value="InterPro"/>
</dbReference>
<dbReference type="GO" id="GO:0003677">
    <property type="term" value="F:DNA binding"/>
    <property type="evidence" value="ECO:0007669"/>
    <property type="project" value="InterPro"/>
</dbReference>
<dbReference type="InterPro" id="IPR011010">
    <property type="entry name" value="DNA_brk_join_enz"/>
</dbReference>